<name>A0A3A1YW65_9BURK</name>
<evidence type="ECO:0000256" key="1">
    <source>
        <dbReference type="SAM" id="MobiDB-lite"/>
    </source>
</evidence>
<evidence type="ECO:0000313" key="2">
    <source>
        <dbReference type="EMBL" id="RIY41070.1"/>
    </source>
</evidence>
<feature type="region of interest" description="Disordered" evidence="1">
    <location>
        <begin position="211"/>
        <end position="260"/>
    </location>
</feature>
<protein>
    <submittedName>
        <fullName evidence="2">Uncharacterized protein</fullName>
    </submittedName>
</protein>
<accession>A0A3A1YW65</accession>
<gene>
    <name evidence="2" type="ORF">CJP73_07940</name>
</gene>
<dbReference type="OrthoDB" id="9157417at2"/>
<dbReference type="EMBL" id="NQYH01000005">
    <property type="protein sequence ID" value="RIY41070.1"/>
    <property type="molecule type" value="Genomic_DNA"/>
</dbReference>
<proteinExistence type="predicted"/>
<sequence>MAFHRSRPSNMTFGQLNLKDGVMTVTLSTDNGTKVNHEVDSISGYVTKIDTRTNESKEYGNSEEVRIFLHDKTTLAFKYAYGTDVSFKAAQLIARLIRVATAPGGFENEISIRVGNFPKGHIFPDGTVLEKETAWSSVRASNLSDEPIKPYYGRNKDNNQELTTLPETPTRKDAHGNDIIANGRPVKDYTQLRNWVEGAVNLLKERAEISSEVNRQKAQENPSQADESFDPAVLAAADTAAQHQAPQAQPQRAQAPSVQF</sequence>
<dbReference type="AlphaFoldDB" id="A0A3A1YW65"/>
<organism evidence="2 3">
    <name type="scientific">Neopusillimonas maritima</name>
    <dbReference type="NCBI Taxonomy" id="2026239"/>
    <lineage>
        <taxon>Bacteria</taxon>
        <taxon>Pseudomonadati</taxon>
        <taxon>Pseudomonadota</taxon>
        <taxon>Betaproteobacteria</taxon>
        <taxon>Burkholderiales</taxon>
        <taxon>Alcaligenaceae</taxon>
        <taxon>Neopusillimonas</taxon>
    </lineage>
</organism>
<dbReference type="RefSeq" id="WP_119516071.1">
    <property type="nucleotide sequence ID" value="NZ_NQYH01000005.1"/>
</dbReference>
<dbReference type="Proteomes" id="UP000266206">
    <property type="component" value="Unassembled WGS sequence"/>
</dbReference>
<feature type="compositionally biased region" description="Low complexity" evidence="1">
    <location>
        <begin position="231"/>
        <end position="260"/>
    </location>
</feature>
<comment type="caution">
    <text evidence="2">The sequence shown here is derived from an EMBL/GenBank/DDBJ whole genome shotgun (WGS) entry which is preliminary data.</text>
</comment>
<feature type="region of interest" description="Disordered" evidence="1">
    <location>
        <begin position="146"/>
        <end position="178"/>
    </location>
</feature>
<reference evidence="2 3" key="1">
    <citation type="submission" date="2017-08" db="EMBL/GenBank/DDBJ databases">
        <title>Pusillimonas indicus sp. nov., a member of the family Alcaligenaceae isolated from surface seawater.</title>
        <authorList>
            <person name="Li J."/>
        </authorList>
    </citation>
    <scope>NUCLEOTIDE SEQUENCE [LARGE SCALE GENOMIC DNA]</scope>
    <source>
        <strain evidence="2 3">L52-1-41</strain>
    </source>
</reference>
<evidence type="ECO:0000313" key="3">
    <source>
        <dbReference type="Proteomes" id="UP000266206"/>
    </source>
</evidence>